<reference evidence="3 4" key="1">
    <citation type="journal article" date="2019" name="Genome Biol. Evol.">
        <title>Genomic Plasticity Mediated by Transposable Elements in the Plant Pathogenic Fungus Colletotrichum higginsianum.</title>
        <authorList>
            <person name="Tsushima A."/>
            <person name="Gan P."/>
            <person name="Kumakura N."/>
            <person name="Narusaka M."/>
            <person name="Takano Y."/>
            <person name="Narusaka Y."/>
            <person name="Shirasu K."/>
        </authorList>
    </citation>
    <scope>NUCLEOTIDE SEQUENCE [LARGE SCALE GENOMIC DNA]</scope>
    <source>
        <strain evidence="3 4">MAFF305635-RFP</strain>
    </source>
</reference>
<proteinExistence type="inferred from homology"/>
<dbReference type="OrthoDB" id="265761at2759"/>
<gene>
    <name evidence="3" type="ORF">CH35J_004969</name>
</gene>
<sequence>MFIRSFLLGLLGVVCVKNLPFVWHLRFFYALSRRLSKQETDGHAAAAHRLLLPAVMTTRSPPTECDFNMHKSNSTYFTDLDMSRAHLAGLLFSAMFMGTTQHGRCNLLVGAVACVFQREIKPQQTYELWTRVASWDDKWLYMITHFVVPSSRRQGRSVACSSSQASWEKGAEKGESESPHDQPHGKNHQVLASAVTRMVFKKGRLTVTPAQAIAACHATALLDAHGDTRDSGPIDTQFASTTVSDEANCGCHESTRLDLEALESLRKANLPIVQLHRGWDAVHALFDDTRDNVLARHQDLIF</sequence>
<dbReference type="SUPFAM" id="SSF54637">
    <property type="entry name" value="Thioesterase/thiol ester dehydrase-isomerase"/>
    <property type="match status" value="1"/>
</dbReference>
<dbReference type="InterPro" id="IPR029069">
    <property type="entry name" value="HotDog_dom_sf"/>
</dbReference>
<dbReference type="CDD" id="cd00586">
    <property type="entry name" value="4HBT"/>
    <property type="match status" value="1"/>
</dbReference>
<dbReference type="AlphaFoldDB" id="A0A4T0W4C7"/>
<dbReference type="Pfam" id="PF13279">
    <property type="entry name" value="4HBT_2"/>
    <property type="match status" value="1"/>
</dbReference>
<dbReference type="Gene3D" id="3.10.129.10">
    <property type="entry name" value="Hotdog Thioesterase"/>
    <property type="match status" value="1"/>
</dbReference>
<evidence type="ECO:0000313" key="3">
    <source>
        <dbReference type="EMBL" id="TID00100.1"/>
    </source>
</evidence>
<comment type="similarity">
    <text evidence="1">Belongs to the lcsJ thioesterase family.</text>
</comment>
<evidence type="ECO:0008006" key="5">
    <source>
        <dbReference type="Google" id="ProtNLM"/>
    </source>
</evidence>
<comment type="caution">
    <text evidence="3">The sequence shown here is derived from an EMBL/GenBank/DDBJ whole genome shotgun (WGS) entry which is preliminary data.</text>
</comment>
<dbReference type="InterPro" id="IPR051490">
    <property type="entry name" value="THEM6_lcsJ_thioesterase"/>
</dbReference>
<feature type="region of interest" description="Disordered" evidence="2">
    <location>
        <begin position="159"/>
        <end position="187"/>
    </location>
</feature>
<evidence type="ECO:0000256" key="1">
    <source>
        <dbReference type="ARBA" id="ARBA00038476"/>
    </source>
</evidence>
<dbReference type="PANTHER" id="PTHR12475:SF4">
    <property type="entry name" value="PROTEIN THEM6"/>
    <property type="match status" value="1"/>
</dbReference>
<organism evidence="3 4">
    <name type="scientific">Colletotrichum higginsianum</name>
    <dbReference type="NCBI Taxonomy" id="80884"/>
    <lineage>
        <taxon>Eukaryota</taxon>
        <taxon>Fungi</taxon>
        <taxon>Dikarya</taxon>
        <taxon>Ascomycota</taxon>
        <taxon>Pezizomycotina</taxon>
        <taxon>Sordariomycetes</taxon>
        <taxon>Hypocreomycetidae</taxon>
        <taxon>Glomerellales</taxon>
        <taxon>Glomerellaceae</taxon>
        <taxon>Colletotrichum</taxon>
        <taxon>Colletotrichum destructivum species complex</taxon>
    </lineage>
</organism>
<evidence type="ECO:0000256" key="2">
    <source>
        <dbReference type="SAM" id="MobiDB-lite"/>
    </source>
</evidence>
<name>A0A4T0W4C7_9PEZI</name>
<dbReference type="PANTHER" id="PTHR12475">
    <property type="match status" value="1"/>
</dbReference>
<dbReference type="Proteomes" id="UP000305883">
    <property type="component" value="Unassembled WGS sequence"/>
</dbReference>
<accession>A0A4T0W4C7</accession>
<protein>
    <recommendedName>
        <fullName evidence="5">Capsule polysaccharide biosynthesis protein</fullName>
    </recommendedName>
</protein>
<evidence type="ECO:0000313" key="4">
    <source>
        <dbReference type="Proteomes" id="UP000305883"/>
    </source>
</evidence>
<feature type="compositionally biased region" description="Basic and acidic residues" evidence="2">
    <location>
        <begin position="169"/>
        <end position="184"/>
    </location>
</feature>
<dbReference type="EMBL" id="MWPZ01000004">
    <property type="protein sequence ID" value="TID00100.1"/>
    <property type="molecule type" value="Genomic_DNA"/>
</dbReference>